<dbReference type="EMBL" id="DXFQ01000026">
    <property type="protein sequence ID" value="HIX19291.1"/>
    <property type="molecule type" value="Genomic_DNA"/>
</dbReference>
<name>A0A9D1V9Y8_9BACT</name>
<evidence type="ECO:0000313" key="2">
    <source>
        <dbReference type="Proteomes" id="UP000823964"/>
    </source>
</evidence>
<gene>
    <name evidence="1" type="ORF">H9862_01660</name>
</gene>
<reference evidence="1" key="2">
    <citation type="submission" date="2021-04" db="EMBL/GenBank/DDBJ databases">
        <authorList>
            <person name="Gilroy R."/>
        </authorList>
    </citation>
    <scope>NUCLEOTIDE SEQUENCE</scope>
    <source>
        <strain evidence="1">14975</strain>
    </source>
</reference>
<protein>
    <submittedName>
        <fullName evidence="1">Uncharacterized protein</fullName>
    </submittedName>
</protein>
<evidence type="ECO:0000313" key="1">
    <source>
        <dbReference type="EMBL" id="HIX19291.1"/>
    </source>
</evidence>
<dbReference type="Proteomes" id="UP000823964">
    <property type="component" value="Unassembled WGS sequence"/>
</dbReference>
<accession>A0A9D1V9Y8</accession>
<dbReference type="AlphaFoldDB" id="A0A9D1V9Y8"/>
<comment type="caution">
    <text evidence="1">The sequence shown here is derived from an EMBL/GenBank/DDBJ whole genome shotgun (WGS) entry which is preliminary data.</text>
</comment>
<sequence>MKKAILCALVLALAACDQSESTEIQIPPTLSSAPCAADVMTVDMLEKLLTDAFAKVDWGGVEAFKGKGFVEGGYNIYPLSLLLTNLDVPADGIAEAATVLWLSEHEDTLELCWWKSDCSLSRMMILALVLGSRYGEQLHTTACPEFPTAPFHEEYRQVRQREIDWVMSHHKEIHTLLKSLTESK</sequence>
<proteinExistence type="predicted"/>
<organism evidence="1 2">
    <name type="scientific">Candidatus Akkermansia intestinigallinarum</name>
    <dbReference type="NCBI Taxonomy" id="2838431"/>
    <lineage>
        <taxon>Bacteria</taxon>
        <taxon>Pseudomonadati</taxon>
        <taxon>Verrucomicrobiota</taxon>
        <taxon>Verrucomicrobiia</taxon>
        <taxon>Verrucomicrobiales</taxon>
        <taxon>Akkermansiaceae</taxon>
        <taxon>Akkermansia</taxon>
    </lineage>
</organism>
<dbReference type="PROSITE" id="PS51257">
    <property type="entry name" value="PROKAR_LIPOPROTEIN"/>
    <property type="match status" value="1"/>
</dbReference>
<reference evidence="1" key="1">
    <citation type="journal article" date="2021" name="PeerJ">
        <title>Extensive microbial diversity within the chicken gut microbiome revealed by metagenomics and culture.</title>
        <authorList>
            <person name="Gilroy R."/>
            <person name="Ravi A."/>
            <person name="Getino M."/>
            <person name="Pursley I."/>
            <person name="Horton D.L."/>
            <person name="Alikhan N.F."/>
            <person name="Baker D."/>
            <person name="Gharbi K."/>
            <person name="Hall N."/>
            <person name="Watson M."/>
            <person name="Adriaenssens E.M."/>
            <person name="Foster-Nyarko E."/>
            <person name="Jarju S."/>
            <person name="Secka A."/>
            <person name="Antonio M."/>
            <person name="Oren A."/>
            <person name="Chaudhuri R.R."/>
            <person name="La Ragione R."/>
            <person name="Hildebrand F."/>
            <person name="Pallen M.J."/>
        </authorList>
    </citation>
    <scope>NUCLEOTIDE SEQUENCE</scope>
    <source>
        <strain evidence="1">14975</strain>
    </source>
</reference>